<comment type="caution">
    <text evidence="7">The sequence shown here is derived from an EMBL/GenBank/DDBJ whole genome shotgun (WGS) entry which is preliminary data.</text>
</comment>
<feature type="transmembrane region" description="Helical" evidence="6">
    <location>
        <begin position="166"/>
        <end position="187"/>
    </location>
</feature>
<evidence type="ECO:0000256" key="1">
    <source>
        <dbReference type="ARBA" id="ARBA00004141"/>
    </source>
</evidence>
<feature type="transmembrane region" description="Helical" evidence="6">
    <location>
        <begin position="70"/>
        <end position="91"/>
    </location>
</feature>
<accession>A0AAD8YKR4</accession>
<dbReference type="GO" id="GO:0009306">
    <property type="term" value="P:protein secretion"/>
    <property type="evidence" value="ECO:0007669"/>
    <property type="project" value="TreeGrafter"/>
</dbReference>
<evidence type="ECO:0000313" key="8">
    <source>
        <dbReference type="Proteomes" id="UP001224775"/>
    </source>
</evidence>
<evidence type="ECO:0000256" key="4">
    <source>
        <dbReference type="ARBA" id="ARBA00022989"/>
    </source>
</evidence>
<dbReference type="InterPro" id="IPR008564">
    <property type="entry name" value="TVP23-like"/>
</dbReference>
<feature type="transmembrane region" description="Helical" evidence="6">
    <location>
        <begin position="98"/>
        <end position="116"/>
    </location>
</feature>
<keyword evidence="3 6" id="KW-0812">Transmembrane</keyword>
<gene>
    <name evidence="7" type="ORF">QTG54_001791</name>
</gene>
<protein>
    <recommendedName>
        <fullName evidence="6">Golgi apparatus membrane protein TVP23 homolog</fullName>
    </recommendedName>
</protein>
<organism evidence="7 8">
    <name type="scientific">Skeletonema marinoi</name>
    <dbReference type="NCBI Taxonomy" id="267567"/>
    <lineage>
        <taxon>Eukaryota</taxon>
        <taxon>Sar</taxon>
        <taxon>Stramenopiles</taxon>
        <taxon>Ochrophyta</taxon>
        <taxon>Bacillariophyta</taxon>
        <taxon>Coscinodiscophyceae</taxon>
        <taxon>Thalassiosirophycidae</taxon>
        <taxon>Thalassiosirales</taxon>
        <taxon>Skeletonemataceae</taxon>
        <taxon>Skeletonema</taxon>
        <taxon>Skeletonema marinoi-dohrnii complex</taxon>
    </lineage>
</organism>
<dbReference type="Proteomes" id="UP001224775">
    <property type="component" value="Unassembled WGS sequence"/>
</dbReference>
<evidence type="ECO:0000256" key="3">
    <source>
        <dbReference type="ARBA" id="ARBA00022692"/>
    </source>
</evidence>
<name>A0AAD8YKR4_9STRA</name>
<dbReference type="AlphaFoldDB" id="A0AAD8YKR4"/>
<proteinExistence type="inferred from homology"/>
<dbReference type="PANTHER" id="PTHR13019:SF7">
    <property type="entry name" value="GOLGI APPARATUS MEMBRANE PROTEIN TVP23"/>
    <property type="match status" value="1"/>
</dbReference>
<keyword evidence="5 6" id="KW-0472">Membrane</keyword>
<dbReference type="GO" id="GO:0016192">
    <property type="term" value="P:vesicle-mediated transport"/>
    <property type="evidence" value="ECO:0007669"/>
    <property type="project" value="TreeGrafter"/>
</dbReference>
<dbReference type="GO" id="GO:0000139">
    <property type="term" value="C:Golgi membrane"/>
    <property type="evidence" value="ECO:0007669"/>
    <property type="project" value="TreeGrafter"/>
</dbReference>
<comment type="similarity">
    <text evidence="2 6">Belongs to the TVP23 family.</text>
</comment>
<evidence type="ECO:0000256" key="5">
    <source>
        <dbReference type="ARBA" id="ARBA00023136"/>
    </source>
</evidence>
<evidence type="ECO:0000313" key="7">
    <source>
        <dbReference type="EMBL" id="KAK1747828.1"/>
    </source>
</evidence>
<dbReference type="EMBL" id="JATAAI010000002">
    <property type="protein sequence ID" value="KAK1747828.1"/>
    <property type="molecule type" value="Genomic_DNA"/>
</dbReference>
<dbReference type="Pfam" id="PF05832">
    <property type="entry name" value="DUF846"/>
    <property type="match status" value="1"/>
</dbReference>
<sequence>MMHENDLEFVTEVDGKVIPPPSSQPTNSVLSNMKAGGVAGGSSLNNSSDPTSSYTPGSSLPLGASFNQSAHPTACLFHILFKGIAFTVYMLGSKAMEGIMVTVLCILLLAADFWVVKNVTGRLLVGLRWWNKVDPVSGATSWIFESAAPTSPDGTNATTNSFDSKFFWGVLYITPILWALCFMSAILWLRFNCFVTLAIALVLSFSNVYGYYKCSADQRAKLNDMFNAGAEMGMRTMIRNGVFGRLGGMFSGGNAQQQGAAAPQVQPGTFA</sequence>
<keyword evidence="8" id="KW-1185">Reference proteome</keyword>
<reference evidence="7" key="1">
    <citation type="submission" date="2023-06" db="EMBL/GenBank/DDBJ databases">
        <title>Survivors Of The Sea: Transcriptome response of Skeletonema marinoi to long-term dormancy.</title>
        <authorList>
            <person name="Pinder M.I.M."/>
            <person name="Kourtchenko O."/>
            <person name="Robertson E.K."/>
            <person name="Larsson T."/>
            <person name="Maumus F."/>
            <person name="Osuna-Cruz C.M."/>
            <person name="Vancaester E."/>
            <person name="Stenow R."/>
            <person name="Vandepoele K."/>
            <person name="Ploug H."/>
            <person name="Bruchert V."/>
            <person name="Godhe A."/>
            <person name="Topel M."/>
        </authorList>
    </citation>
    <scope>NUCLEOTIDE SEQUENCE</scope>
    <source>
        <strain evidence="7">R05AC</strain>
    </source>
</reference>
<evidence type="ECO:0000256" key="6">
    <source>
        <dbReference type="RuleBase" id="RU361206"/>
    </source>
</evidence>
<keyword evidence="4 6" id="KW-1133">Transmembrane helix</keyword>
<dbReference type="PANTHER" id="PTHR13019">
    <property type="entry name" value="GOLGI APPARATUS MEMBRANE PROTEIN TVP23"/>
    <property type="match status" value="1"/>
</dbReference>
<feature type="transmembrane region" description="Helical" evidence="6">
    <location>
        <begin position="194"/>
        <end position="212"/>
    </location>
</feature>
<evidence type="ECO:0000256" key="2">
    <source>
        <dbReference type="ARBA" id="ARBA00005467"/>
    </source>
</evidence>
<comment type="subcellular location">
    <subcellularLocation>
        <location evidence="1 6">Membrane</location>
        <topology evidence="1 6">Multi-pass membrane protein</topology>
    </subcellularLocation>
</comment>